<dbReference type="AlphaFoldDB" id="D2VYJ9"/>
<keyword evidence="3" id="KW-1185">Reference proteome</keyword>
<evidence type="ECO:0000313" key="2">
    <source>
        <dbReference type="EMBL" id="EFC38126.1"/>
    </source>
</evidence>
<dbReference type="GeneID" id="8858021"/>
<protein>
    <submittedName>
        <fullName evidence="2">Predicted protein</fullName>
    </submittedName>
</protein>
<accession>D2VYJ9</accession>
<organism evidence="3">
    <name type="scientific">Naegleria gruberi</name>
    <name type="common">Amoeba</name>
    <dbReference type="NCBI Taxonomy" id="5762"/>
    <lineage>
        <taxon>Eukaryota</taxon>
        <taxon>Discoba</taxon>
        <taxon>Heterolobosea</taxon>
        <taxon>Tetramitia</taxon>
        <taxon>Eutetramitia</taxon>
        <taxon>Vahlkampfiidae</taxon>
        <taxon>Naegleria</taxon>
    </lineage>
</organism>
<gene>
    <name evidence="2" type="ORF">NAEGRDRAFT_74147</name>
    <name evidence="1" type="ORF">NAEGRDRAFT_76544</name>
</gene>
<dbReference type="EMBL" id="GG738911">
    <property type="protein sequence ID" value="EFC38126.1"/>
    <property type="molecule type" value="Genomic_DNA"/>
</dbReference>
<dbReference type="Proteomes" id="UP000006671">
    <property type="component" value="Unassembled WGS sequence"/>
</dbReference>
<name>D2VYJ9_NAEGR</name>
<evidence type="ECO:0000313" key="1">
    <source>
        <dbReference type="EMBL" id="EFC35797.1"/>
    </source>
</evidence>
<dbReference type="EMBL" id="GG739023">
    <property type="protein sequence ID" value="EFC35797.1"/>
    <property type="molecule type" value="Genomic_DNA"/>
</dbReference>
<evidence type="ECO:0000313" key="3">
    <source>
        <dbReference type="Proteomes" id="UP000006671"/>
    </source>
</evidence>
<dbReference type="KEGG" id="ngr:NAEGRDRAFT_74147"/>
<sequence length="118" mass="14236">MKQAKPQKLYHILVTIDYDQDDYSDELFYSVLEKKFNLKHGIDFEENTLCEGKYHLRFPNISCEKFQQICKEMYQEPGGLSRDRYLIKAYPDHMHSLPPCWYDDLCEKCNDLKAEKEW</sequence>
<proteinExistence type="predicted"/>
<dbReference type="VEuPathDB" id="AmoebaDB:NAEGRDRAFT_74147"/>
<reference evidence="2 3" key="1">
    <citation type="journal article" date="2010" name="Cell">
        <title>The genome of Naegleria gruberi illuminates early eukaryotic versatility.</title>
        <authorList>
            <person name="Fritz-Laylin L.K."/>
            <person name="Prochnik S.E."/>
            <person name="Ginger M.L."/>
            <person name="Dacks J.B."/>
            <person name="Carpenter M.L."/>
            <person name="Field M.C."/>
            <person name="Kuo A."/>
            <person name="Paredez A."/>
            <person name="Chapman J."/>
            <person name="Pham J."/>
            <person name="Shu S."/>
            <person name="Neupane R."/>
            <person name="Cipriano M."/>
            <person name="Mancuso J."/>
            <person name="Tu H."/>
            <person name="Salamov A."/>
            <person name="Lindquist E."/>
            <person name="Shapiro H."/>
            <person name="Lucas S."/>
            <person name="Grigoriev I.V."/>
            <person name="Cande W.Z."/>
            <person name="Fulton C."/>
            <person name="Rokhsar D.S."/>
            <person name="Dawson S.C."/>
        </authorList>
    </citation>
    <scope>NUCLEOTIDE SEQUENCE [LARGE SCALE GENOMIC DNA]</scope>
    <source>
        <strain evidence="2 3">NEG-M</strain>
    </source>
</reference>
<dbReference type="RefSeq" id="XP_002670870.1">
    <property type="nucleotide sequence ID" value="XM_002670824.1"/>
</dbReference>